<gene>
    <name evidence="2" type="ORF">AWC01_17055</name>
    <name evidence="1" type="ORF">MDOR_38460</name>
</gene>
<reference evidence="1 4" key="2">
    <citation type="journal article" date="2019" name="Emerg. Microbes Infect.">
        <title>Comprehensive subspecies identification of 175 nontuberculous mycobacteria species based on 7547 genomic profiles.</title>
        <authorList>
            <person name="Matsumoto Y."/>
            <person name="Kinjo T."/>
            <person name="Motooka D."/>
            <person name="Nabeya D."/>
            <person name="Jung N."/>
            <person name="Uechi K."/>
            <person name="Horii T."/>
            <person name="Iida T."/>
            <person name="Fujita J."/>
            <person name="Nakamura S."/>
        </authorList>
    </citation>
    <scope>NUCLEOTIDE SEQUENCE [LARGE SCALE GENOMIC DNA]</scope>
    <source>
        <strain evidence="1 4">JCM 12405</strain>
    </source>
</reference>
<dbReference type="RefSeq" id="WP_085192519.1">
    <property type="nucleotide sequence ID" value="NZ_AP022605.1"/>
</dbReference>
<sequence length="218" mass="22202">MPITAAYPEPTYTYPGADSAAATPYQDHLTGTKQNPVYVMPTKEEAFGGGAQLGQDIMSGMFEIAGIGDLFKDPTQFGLFKVFKGLMGLNIGDTGATRGGDGASLPGFMGGDGGGLSSILSMVPQAFGELNTGGRTNAPGQFMPALPSSGGGSGVLEGLAAVTSGQKGALGPGNQGPVDMSVAINGGNFGYSRTEVAGQVQNQQLRNVRAPLRSMPHR</sequence>
<proteinExistence type="predicted"/>
<keyword evidence="3" id="KW-1185">Reference proteome</keyword>
<reference evidence="2 3" key="1">
    <citation type="submission" date="2016-01" db="EMBL/GenBank/DDBJ databases">
        <title>The new phylogeny of the genus Mycobacterium.</title>
        <authorList>
            <person name="Tarcisio F."/>
            <person name="Conor M."/>
            <person name="Antonella G."/>
            <person name="Elisabetta G."/>
            <person name="Giulia F.S."/>
            <person name="Sara T."/>
            <person name="Anna F."/>
            <person name="Clotilde B."/>
            <person name="Roberto B."/>
            <person name="Veronica D.S."/>
            <person name="Fabio R."/>
            <person name="Monica P."/>
            <person name="Olivier J."/>
            <person name="Enrico T."/>
            <person name="Nicola S."/>
        </authorList>
    </citation>
    <scope>NUCLEOTIDE SEQUENCE [LARGE SCALE GENOMIC DNA]</scope>
    <source>
        <strain evidence="2 3">DSM 44339</strain>
    </source>
</reference>
<evidence type="ECO:0000313" key="4">
    <source>
        <dbReference type="Proteomes" id="UP000467201"/>
    </source>
</evidence>
<protein>
    <submittedName>
        <fullName evidence="2">Uncharacterized protein</fullName>
    </submittedName>
</protein>
<dbReference type="Proteomes" id="UP000467201">
    <property type="component" value="Chromosome"/>
</dbReference>
<organism evidence="2 3">
    <name type="scientific">Mycolicibacterium doricum</name>
    <dbReference type="NCBI Taxonomy" id="126673"/>
    <lineage>
        <taxon>Bacteria</taxon>
        <taxon>Bacillati</taxon>
        <taxon>Actinomycetota</taxon>
        <taxon>Actinomycetes</taxon>
        <taxon>Mycobacteriales</taxon>
        <taxon>Mycobacteriaceae</taxon>
        <taxon>Mycolicibacterium</taxon>
    </lineage>
</organism>
<accession>A0A1X1SZB5</accession>
<dbReference type="EMBL" id="LQOS01000054">
    <property type="protein sequence ID" value="ORV37007.1"/>
    <property type="molecule type" value="Genomic_DNA"/>
</dbReference>
<dbReference type="Proteomes" id="UP000193564">
    <property type="component" value="Unassembled WGS sequence"/>
</dbReference>
<dbReference type="AlphaFoldDB" id="A0A1X1SZB5"/>
<dbReference type="EMBL" id="AP022605">
    <property type="protein sequence ID" value="BBZ09677.1"/>
    <property type="molecule type" value="Genomic_DNA"/>
</dbReference>
<name>A0A1X1SZB5_9MYCO</name>
<evidence type="ECO:0000313" key="2">
    <source>
        <dbReference type="EMBL" id="ORV37007.1"/>
    </source>
</evidence>
<evidence type="ECO:0000313" key="1">
    <source>
        <dbReference type="EMBL" id="BBZ09677.1"/>
    </source>
</evidence>
<dbReference type="KEGG" id="mdr:MDOR_38460"/>
<evidence type="ECO:0000313" key="3">
    <source>
        <dbReference type="Proteomes" id="UP000193564"/>
    </source>
</evidence>
<reference evidence="1" key="3">
    <citation type="submission" date="2020-02" db="EMBL/GenBank/DDBJ databases">
        <authorList>
            <person name="Matsumoto Y."/>
            <person name="Motooka D."/>
            <person name="Nakamura S."/>
        </authorList>
    </citation>
    <scope>NUCLEOTIDE SEQUENCE</scope>
    <source>
        <strain evidence="1">JCM 12405</strain>
    </source>
</reference>